<evidence type="ECO:0000256" key="2">
    <source>
        <dbReference type="ARBA" id="ARBA00007639"/>
    </source>
</evidence>
<dbReference type="InterPro" id="IPR028082">
    <property type="entry name" value="Peripla_BP_I"/>
</dbReference>
<keyword evidence="3" id="KW-0732">Signal</keyword>
<organism evidence="6 7">
    <name type="scientific">Alkalicella caledoniensis</name>
    <dbReference type="NCBI Taxonomy" id="2731377"/>
    <lineage>
        <taxon>Bacteria</taxon>
        <taxon>Bacillati</taxon>
        <taxon>Bacillota</taxon>
        <taxon>Clostridia</taxon>
        <taxon>Eubacteriales</taxon>
        <taxon>Proteinivoracaceae</taxon>
        <taxon>Alkalicella</taxon>
    </lineage>
</organism>
<proteinExistence type="inferred from homology"/>
<accession>A0A7G9W5R6</accession>
<dbReference type="PANTHER" id="PTHR46847">
    <property type="entry name" value="D-ALLOSE-BINDING PERIPLASMIC PROTEIN-RELATED"/>
    <property type="match status" value="1"/>
</dbReference>
<evidence type="ECO:0000313" key="6">
    <source>
        <dbReference type="EMBL" id="QNO14028.1"/>
    </source>
</evidence>
<comment type="similarity">
    <text evidence="2">Belongs to the bacterial solute-binding protein 2 family.</text>
</comment>
<evidence type="ECO:0000256" key="4">
    <source>
        <dbReference type="SAM" id="Phobius"/>
    </source>
</evidence>
<dbReference type="GO" id="GO:0030246">
    <property type="term" value="F:carbohydrate binding"/>
    <property type="evidence" value="ECO:0007669"/>
    <property type="project" value="UniProtKB-ARBA"/>
</dbReference>
<dbReference type="RefSeq" id="WP_213167690.1">
    <property type="nucleotide sequence ID" value="NZ_CP058559.1"/>
</dbReference>
<evidence type="ECO:0000259" key="5">
    <source>
        <dbReference type="Pfam" id="PF13407"/>
    </source>
</evidence>
<feature type="domain" description="Periplasmic binding protein" evidence="5">
    <location>
        <begin position="48"/>
        <end position="301"/>
    </location>
</feature>
<dbReference type="GO" id="GO:0030313">
    <property type="term" value="C:cell envelope"/>
    <property type="evidence" value="ECO:0007669"/>
    <property type="project" value="UniProtKB-SubCell"/>
</dbReference>
<dbReference type="PANTHER" id="PTHR46847:SF1">
    <property type="entry name" value="D-ALLOSE-BINDING PERIPLASMIC PROTEIN-RELATED"/>
    <property type="match status" value="1"/>
</dbReference>
<sequence length="331" mass="36880">MSRISKLYQFINKHIIIILIVLISVNSAFLYLYQREDVKEPDKPLYHFYFVGQNLVDPFWKEILRGVQDAATEYGVVVEHNAPRFNNHHEELRYLDIAITSRVDGIITHASTGAEVTSLINRGYAKGIPIVTIENDSKNSNRSAFVGTNSFVLGKEAAQLMIQATEGVANIAIIVSSNLELDTASQNLKLNGFLTTIKDFPEMKVSQVFTSQMGILSAEEITQSIINNHPDIDAIFTATVVDTLGTSQLIVDGNKIGDFTLIGYGDSENILRDISMGIIYGTVMSEPYEMGYESVKALINVKENNNVSTFIETGVKVITMENLHEYQQEND</sequence>
<dbReference type="Proteomes" id="UP000516160">
    <property type="component" value="Chromosome"/>
</dbReference>
<dbReference type="AlphaFoldDB" id="A0A7G9W5R6"/>
<gene>
    <name evidence="6" type="ORF">HYG86_04190</name>
</gene>
<reference evidence="6 7" key="1">
    <citation type="submission" date="2020-07" db="EMBL/GenBank/DDBJ databases">
        <title>Alkalicella. sp. LB2 genome.</title>
        <authorList>
            <person name="Postec A."/>
            <person name="Quemeneur M."/>
        </authorList>
    </citation>
    <scope>NUCLEOTIDE SEQUENCE [LARGE SCALE GENOMIC DNA]</scope>
    <source>
        <strain evidence="6 7">LB2</strain>
    </source>
</reference>
<dbReference type="Gene3D" id="3.40.50.2300">
    <property type="match status" value="2"/>
</dbReference>
<keyword evidence="4" id="KW-1133">Transmembrane helix</keyword>
<keyword evidence="7" id="KW-1185">Reference proteome</keyword>
<name>A0A7G9W5R6_ALKCA</name>
<dbReference type="EMBL" id="CP058559">
    <property type="protein sequence ID" value="QNO14028.1"/>
    <property type="molecule type" value="Genomic_DNA"/>
</dbReference>
<comment type="subcellular location">
    <subcellularLocation>
        <location evidence="1">Cell envelope</location>
    </subcellularLocation>
</comment>
<evidence type="ECO:0000256" key="1">
    <source>
        <dbReference type="ARBA" id="ARBA00004196"/>
    </source>
</evidence>
<dbReference type="Pfam" id="PF13407">
    <property type="entry name" value="Peripla_BP_4"/>
    <property type="match status" value="1"/>
</dbReference>
<keyword evidence="4" id="KW-0472">Membrane</keyword>
<evidence type="ECO:0000256" key="3">
    <source>
        <dbReference type="ARBA" id="ARBA00022729"/>
    </source>
</evidence>
<feature type="transmembrane region" description="Helical" evidence="4">
    <location>
        <begin position="12"/>
        <end position="33"/>
    </location>
</feature>
<dbReference type="KEGG" id="acae:HYG86_04190"/>
<dbReference type="InterPro" id="IPR025997">
    <property type="entry name" value="SBP_2_dom"/>
</dbReference>
<dbReference type="SUPFAM" id="SSF53822">
    <property type="entry name" value="Periplasmic binding protein-like I"/>
    <property type="match status" value="1"/>
</dbReference>
<evidence type="ECO:0000313" key="7">
    <source>
        <dbReference type="Proteomes" id="UP000516160"/>
    </source>
</evidence>
<keyword evidence="4" id="KW-0812">Transmembrane</keyword>
<protein>
    <submittedName>
        <fullName evidence="6">Substrate-binding domain-containing protein</fullName>
    </submittedName>
</protein>